<evidence type="ECO:0000256" key="5">
    <source>
        <dbReference type="ARBA" id="ARBA00023242"/>
    </source>
</evidence>
<dbReference type="Gene3D" id="3.30.730.10">
    <property type="entry name" value="AP2/ERF domain"/>
    <property type="match status" value="1"/>
</dbReference>
<protein>
    <submittedName>
        <fullName evidence="7">Ethylene-responsive transcription factor RAP2-11</fullName>
    </submittedName>
</protein>
<dbReference type="PROSITE" id="PS51032">
    <property type="entry name" value="AP2_ERF"/>
    <property type="match status" value="1"/>
</dbReference>
<comment type="subcellular location">
    <subcellularLocation>
        <location evidence="1">Nucleus</location>
    </subcellularLocation>
</comment>
<dbReference type="AlphaFoldDB" id="A0A6A1WPT7"/>
<dbReference type="GO" id="GO:0003677">
    <property type="term" value="F:DNA binding"/>
    <property type="evidence" value="ECO:0007669"/>
    <property type="project" value="UniProtKB-KW"/>
</dbReference>
<sequence>MWLGAFETPEEAAGAYDEAACLLRGSNTCTNFIHTHVSSDSPLACRIRNLLKDKKRAKEQQVVGGQCEVGNDGLLLQI</sequence>
<gene>
    <name evidence="7" type="ORF">CJ030_MR1G027729</name>
</gene>
<dbReference type="OrthoDB" id="773121at2759"/>
<keyword evidence="4" id="KW-0804">Transcription</keyword>
<evidence type="ECO:0000256" key="2">
    <source>
        <dbReference type="ARBA" id="ARBA00023015"/>
    </source>
</evidence>
<dbReference type="SMART" id="SM00380">
    <property type="entry name" value="AP2"/>
    <property type="match status" value="1"/>
</dbReference>
<dbReference type="PANTHER" id="PTHR31194:SF1">
    <property type="entry name" value="ETHYLENE-RESPONSIVE TRANSCRIPTION FACTOR ERN2"/>
    <property type="match status" value="1"/>
</dbReference>
<dbReference type="CDD" id="cd00018">
    <property type="entry name" value="AP2"/>
    <property type="match status" value="1"/>
</dbReference>
<evidence type="ECO:0000256" key="3">
    <source>
        <dbReference type="ARBA" id="ARBA00023125"/>
    </source>
</evidence>
<evidence type="ECO:0000259" key="6">
    <source>
        <dbReference type="PROSITE" id="PS51032"/>
    </source>
</evidence>
<dbReference type="EMBL" id="RXIC02000019">
    <property type="protein sequence ID" value="KAB1227164.1"/>
    <property type="molecule type" value="Genomic_DNA"/>
</dbReference>
<keyword evidence="2" id="KW-0805">Transcription regulation</keyword>
<dbReference type="SUPFAM" id="SSF54171">
    <property type="entry name" value="DNA-binding domain"/>
    <property type="match status" value="1"/>
</dbReference>
<evidence type="ECO:0000256" key="4">
    <source>
        <dbReference type="ARBA" id="ARBA00023163"/>
    </source>
</evidence>
<evidence type="ECO:0000313" key="7">
    <source>
        <dbReference type="EMBL" id="KAB1227164.1"/>
    </source>
</evidence>
<keyword evidence="3" id="KW-0238">DNA-binding</keyword>
<dbReference type="PANTHER" id="PTHR31194">
    <property type="entry name" value="SHN SHINE , DNA BINDING / TRANSCRIPTION FACTOR"/>
    <property type="match status" value="1"/>
</dbReference>
<keyword evidence="5" id="KW-0539">Nucleus</keyword>
<dbReference type="InterPro" id="IPR001471">
    <property type="entry name" value="AP2/ERF_dom"/>
</dbReference>
<comment type="caution">
    <text evidence="7">The sequence shown here is derived from an EMBL/GenBank/DDBJ whole genome shotgun (WGS) entry which is preliminary data.</text>
</comment>
<accession>A0A6A1WPT7</accession>
<reference evidence="7 8" key="1">
    <citation type="journal article" date="2019" name="Plant Biotechnol. J.">
        <title>The red bayberry genome and genetic basis of sex determination.</title>
        <authorList>
            <person name="Jia H.M."/>
            <person name="Jia H.J."/>
            <person name="Cai Q.L."/>
            <person name="Wang Y."/>
            <person name="Zhao H.B."/>
            <person name="Yang W.F."/>
            <person name="Wang G.Y."/>
            <person name="Li Y.H."/>
            <person name="Zhan D.L."/>
            <person name="Shen Y.T."/>
            <person name="Niu Q.F."/>
            <person name="Chang L."/>
            <person name="Qiu J."/>
            <person name="Zhao L."/>
            <person name="Xie H.B."/>
            <person name="Fu W.Y."/>
            <person name="Jin J."/>
            <person name="Li X.W."/>
            <person name="Jiao Y."/>
            <person name="Zhou C.C."/>
            <person name="Tu T."/>
            <person name="Chai C.Y."/>
            <person name="Gao J.L."/>
            <person name="Fan L.J."/>
            <person name="van de Weg E."/>
            <person name="Wang J.Y."/>
            <person name="Gao Z.S."/>
        </authorList>
    </citation>
    <scope>NUCLEOTIDE SEQUENCE [LARGE SCALE GENOMIC DNA]</scope>
    <source>
        <tissue evidence="7">Leaves</tissue>
    </source>
</reference>
<feature type="domain" description="AP2/ERF" evidence="6">
    <location>
        <begin position="1"/>
        <end position="33"/>
    </location>
</feature>
<dbReference type="GO" id="GO:0005634">
    <property type="term" value="C:nucleus"/>
    <property type="evidence" value="ECO:0007669"/>
    <property type="project" value="UniProtKB-SubCell"/>
</dbReference>
<evidence type="ECO:0000313" key="8">
    <source>
        <dbReference type="Proteomes" id="UP000516437"/>
    </source>
</evidence>
<dbReference type="InterPro" id="IPR016177">
    <property type="entry name" value="DNA-bd_dom_sf"/>
</dbReference>
<keyword evidence="8" id="KW-1185">Reference proteome</keyword>
<dbReference type="Proteomes" id="UP000516437">
    <property type="component" value="Chromosome 1"/>
</dbReference>
<dbReference type="GO" id="GO:0003700">
    <property type="term" value="F:DNA-binding transcription factor activity"/>
    <property type="evidence" value="ECO:0007669"/>
    <property type="project" value="InterPro"/>
</dbReference>
<dbReference type="InterPro" id="IPR050913">
    <property type="entry name" value="AP2/ERF_ERF"/>
</dbReference>
<evidence type="ECO:0000256" key="1">
    <source>
        <dbReference type="ARBA" id="ARBA00004123"/>
    </source>
</evidence>
<organism evidence="7 8">
    <name type="scientific">Morella rubra</name>
    <name type="common">Chinese bayberry</name>
    <dbReference type="NCBI Taxonomy" id="262757"/>
    <lineage>
        <taxon>Eukaryota</taxon>
        <taxon>Viridiplantae</taxon>
        <taxon>Streptophyta</taxon>
        <taxon>Embryophyta</taxon>
        <taxon>Tracheophyta</taxon>
        <taxon>Spermatophyta</taxon>
        <taxon>Magnoliopsida</taxon>
        <taxon>eudicotyledons</taxon>
        <taxon>Gunneridae</taxon>
        <taxon>Pentapetalae</taxon>
        <taxon>rosids</taxon>
        <taxon>fabids</taxon>
        <taxon>Fagales</taxon>
        <taxon>Myricaceae</taxon>
        <taxon>Morella</taxon>
    </lineage>
</organism>
<name>A0A6A1WPT7_9ROSI</name>
<proteinExistence type="predicted"/>
<dbReference type="InterPro" id="IPR036955">
    <property type="entry name" value="AP2/ERF_dom_sf"/>
</dbReference>